<dbReference type="EMBL" id="LJSK01000100">
    <property type="protein sequence ID" value="KPI87150.1"/>
    <property type="molecule type" value="Genomic_DNA"/>
</dbReference>
<protein>
    <submittedName>
        <fullName evidence="2">Uncharacterized protein</fullName>
    </submittedName>
</protein>
<evidence type="ECO:0000313" key="2">
    <source>
        <dbReference type="EMBL" id="KPI87150.1"/>
    </source>
</evidence>
<gene>
    <name evidence="2" type="ORF">ABL78_3752</name>
</gene>
<evidence type="ECO:0000313" key="3">
    <source>
        <dbReference type="Proteomes" id="UP000038009"/>
    </source>
</evidence>
<dbReference type="AlphaFoldDB" id="A0A0N1I4C2"/>
<feature type="compositionally biased region" description="Pro residues" evidence="1">
    <location>
        <begin position="544"/>
        <end position="554"/>
    </location>
</feature>
<feature type="compositionally biased region" description="Basic and acidic residues" evidence="1">
    <location>
        <begin position="123"/>
        <end position="138"/>
    </location>
</feature>
<feature type="compositionally biased region" description="Polar residues" evidence="1">
    <location>
        <begin position="556"/>
        <end position="565"/>
    </location>
</feature>
<feature type="compositionally biased region" description="Pro residues" evidence="1">
    <location>
        <begin position="785"/>
        <end position="795"/>
    </location>
</feature>
<feature type="region of interest" description="Disordered" evidence="1">
    <location>
        <begin position="333"/>
        <end position="377"/>
    </location>
</feature>
<proteinExistence type="predicted"/>
<feature type="compositionally biased region" description="Basic and acidic residues" evidence="1">
    <location>
        <begin position="493"/>
        <end position="514"/>
    </location>
</feature>
<feature type="compositionally biased region" description="Low complexity" evidence="1">
    <location>
        <begin position="358"/>
        <end position="374"/>
    </location>
</feature>
<keyword evidence="3" id="KW-1185">Reference proteome</keyword>
<reference evidence="2 3" key="1">
    <citation type="journal article" date="2015" name="PLoS Pathog.">
        <title>Leptomonas seymouri: Adaptations to the Dixenous Life Cycle Analyzed by Genome Sequencing, Transcriptome Profiling and Co-infection with Leishmania donovani.</title>
        <authorList>
            <person name="Kraeva N."/>
            <person name="Butenko A."/>
            <person name="Hlavacova J."/>
            <person name="Kostygov A."/>
            <person name="Myskova J."/>
            <person name="Grybchuk D."/>
            <person name="Lestinova T."/>
            <person name="Votypka J."/>
            <person name="Volf P."/>
            <person name="Opperdoes F."/>
            <person name="Flegontov P."/>
            <person name="Lukes J."/>
            <person name="Yurchenko V."/>
        </authorList>
    </citation>
    <scope>NUCLEOTIDE SEQUENCE [LARGE SCALE GENOMIC DNA]</scope>
    <source>
        <strain evidence="2 3">ATCC 30220</strain>
    </source>
</reference>
<feature type="region of interest" description="Disordered" evidence="1">
    <location>
        <begin position="58"/>
        <end position="156"/>
    </location>
</feature>
<dbReference type="OMA" id="MWRSAFG"/>
<name>A0A0N1I4C2_LEPSE</name>
<feature type="compositionally biased region" description="Polar residues" evidence="1">
    <location>
        <begin position="73"/>
        <end position="87"/>
    </location>
</feature>
<sequence>MASESVSSPSACSRGDALASLHSTETVEAKKRNKYANPAKRRSDLLYFGRRPSYRRLSDTTAAVTSDAVENGDNLQRANSRISTPLRSQRRCSKSKSSSPIPPKAEVKKTNTAKESSDAQIDVSREERERGDESKRAELPNVDGENPKTFGSSAPTELNSQYNIRLPPCPVKPLIPVTATCSNTEKRMSDDQDGADAVDGEKSDHHVKAPAMGSTTRPASASHTFCRLLFPSFSSSTGMSAVPPTQMTQPLVRHPNWGHEYDLYPKAQSPPAVASSVPVSIPATASQQPSAPPRHSVVAHQRKLVERATGAPAQPPVPPQKLLWLSIEEWNSSPRAPEDPLQRAKASEDREKKRSGTNANDGQRRNGAAGAANATEPVRTRLRDYRFASFVGQVSKASPTLHSFAFEDDSRQTTFVPSVSDTRASLMWRSAFGDFLDEGVDEQEGNPLMSDGLGAMTPAPHSLYGPFAVEGELKATYSSFSPAVIEAPAGTDGARRVAEKKGVETERRRWESAGRRAVSVISLGTGPPVSKDDDDHSNARRKSAPPPVTFPRPSQPLCQNDESQCTRTQEGAHWALHSRRGIARRSSLFLASRGSFFPLSSIASAGGNDFWDALENADEDEGKEPPGTKGVVSAGNCSTHSIESEYLVGIDRKATMYGRMWLVETGKGVIRECNDEASSVKENRLSPAVREASLSPHHRCDDSDDDEHSRASRSETSNESNTDDSSDGFSDHSPTDSSPCHQKEGEQQTEDQDKEEVVVDVAALQHIMSEVGSFCGSAEGEGHAPPNPTAPAPPLHLPRWERPLNALPVAPFFLRRRYIGHLASGFSSTHPNTEQPWQQCPYNTITEDVELNGSTLPGWCEVIGSAGAQDAVLMHTDARDQVYQAPPTCSHASNSICSNSYSGPALPFRQTAAGPKKVHEMLRFDPLKQSRWVKSPDWGRLPSE</sequence>
<feature type="compositionally biased region" description="Low complexity" evidence="1">
    <location>
        <begin position="1"/>
        <end position="13"/>
    </location>
</feature>
<feature type="region of interest" description="Disordered" evidence="1">
    <location>
        <begin position="184"/>
        <end position="218"/>
    </location>
</feature>
<organism evidence="2 3">
    <name type="scientific">Leptomonas seymouri</name>
    <dbReference type="NCBI Taxonomy" id="5684"/>
    <lineage>
        <taxon>Eukaryota</taxon>
        <taxon>Discoba</taxon>
        <taxon>Euglenozoa</taxon>
        <taxon>Kinetoplastea</taxon>
        <taxon>Metakinetoplastina</taxon>
        <taxon>Trypanosomatida</taxon>
        <taxon>Trypanosomatidae</taxon>
        <taxon>Leishmaniinae</taxon>
        <taxon>Leptomonas</taxon>
    </lineage>
</organism>
<dbReference type="Proteomes" id="UP000038009">
    <property type="component" value="Unassembled WGS sequence"/>
</dbReference>
<feature type="region of interest" description="Disordered" evidence="1">
    <location>
        <begin position="1"/>
        <end position="42"/>
    </location>
</feature>
<feature type="region of interest" description="Disordered" evidence="1">
    <location>
        <begin position="493"/>
        <end position="565"/>
    </location>
</feature>
<feature type="region of interest" description="Disordered" evidence="1">
    <location>
        <begin position="774"/>
        <end position="795"/>
    </location>
</feature>
<feature type="region of interest" description="Disordered" evidence="1">
    <location>
        <begin position="617"/>
        <end position="636"/>
    </location>
</feature>
<feature type="compositionally biased region" description="Low complexity" evidence="1">
    <location>
        <begin position="267"/>
        <end position="289"/>
    </location>
</feature>
<comment type="caution">
    <text evidence="2">The sequence shown here is derived from an EMBL/GenBank/DDBJ whole genome shotgun (WGS) entry which is preliminary data.</text>
</comment>
<dbReference type="VEuPathDB" id="TriTrypDB:Lsey_0100_0010"/>
<evidence type="ECO:0000256" key="1">
    <source>
        <dbReference type="SAM" id="MobiDB-lite"/>
    </source>
</evidence>
<feature type="compositionally biased region" description="Basic and acidic residues" evidence="1">
    <location>
        <begin position="336"/>
        <end position="354"/>
    </location>
</feature>
<dbReference type="OrthoDB" id="265030at2759"/>
<feature type="region of interest" description="Disordered" evidence="1">
    <location>
        <begin position="267"/>
        <end position="299"/>
    </location>
</feature>
<accession>A0A0N1I4C2</accession>
<feature type="region of interest" description="Disordered" evidence="1">
    <location>
        <begin position="677"/>
        <end position="754"/>
    </location>
</feature>